<evidence type="ECO:0000256" key="1">
    <source>
        <dbReference type="ARBA" id="ARBA00000251"/>
    </source>
</evidence>
<dbReference type="Gene3D" id="3.20.20.70">
    <property type="entry name" value="Aldolase class I"/>
    <property type="match status" value="1"/>
</dbReference>
<evidence type="ECO:0000256" key="7">
    <source>
        <dbReference type="ARBA" id="ARBA00022801"/>
    </source>
</evidence>
<dbReference type="FunFam" id="3.20.20.70:FF:000065">
    <property type="entry name" value="Hyaluronidase"/>
    <property type="match status" value="1"/>
</dbReference>
<dbReference type="SUPFAM" id="SSF51445">
    <property type="entry name" value="(Trans)glycosidases"/>
    <property type="match status" value="1"/>
</dbReference>
<dbReference type="GO" id="GO:0005975">
    <property type="term" value="P:carbohydrate metabolic process"/>
    <property type="evidence" value="ECO:0007669"/>
    <property type="project" value="UniProtKB-UniRule"/>
</dbReference>
<evidence type="ECO:0000256" key="6">
    <source>
        <dbReference type="ARBA" id="ARBA00022729"/>
    </source>
</evidence>
<name>A0A8B7ABX1_ORYAF</name>
<protein>
    <recommendedName>
        <fullName evidence="13 17">Hyaluronidase</fullName>
        <ecNumber evidence="13 17">3.2.1.35</ecNumber>
    </recommendedName>
</protein>
<reference evidence="21" key="1">
    <citation type="submission" date="2025-08" db="UniProtKB">
        <authorList>
            <consortium name="RefSeq"/>
        </authorList>
    </citation>
    <scope>IDENTIFICATION</scope>
</reference>
<evidence type="ECO:0000256" key="16">
    <source>
        <dbReference type="PIRSR" id="PIRSR038193-3"/>
    </source>
</evidence>
<evidence type="ECO:0000256" key="4">
    <source>
        <dbReference type="ARBA" id="ARBA00022475"/>
    </source>
</evidence>
<evidence type="ECO:0000256" key="11">
    <source>
        <dbReference type="ARBA" id="ARBA00023288"/>
    </source>
</evidence>
<dbReference type="GlyCosmos" id="A0A8B7ABX1">
    <property type="glycosylation" value="1 site, No reported glycans"/>
</dbReference>
<keyword evidence="19" id="KW-1133">Transmembrane helix</keyword>
<evidence type="ECO:0000256" key="9">
    <source>
        <dbReference type="ARBA" id="ARBA00023157"/>
    </source>
</evidence>
<dbReference type="GO" id="GO:0098552">
    <property type="term" value="C:side of membrane"/>
    <property type="evidence" value="ECO:0007669"/>
    <property type="project" value="UniProtKB-KW"/>
</dbReference>
<keyword evidence="8 19" id="KW-0472">Membrane</keyword>
<keyword evidence="11" id="KW-0449">Lipoprotein</keyword>
<dbReference type="PIRSF" id="PIRSF038193">
    <property type="entry name" value="Hyaluronidase"/>
    <property type="match status" value="1"/>
</dbReference>
<evidence type="ECO:0000256" key="3">
    <source>
        <dbReference type="ARBA" id="ARBA00008871"/>
    </source>
</evidence>
<dbReference type="PRINTS" id="PR00848">
    <property type="entry name" value="SPERMPH20"/>
</dbReference>
<dbReference type="RefSeq" id="XP_007944947.1">
    <property type="nucleotide sequence ID" value="XM_007946756.1"/>
</dbReference>
<organism evidence="20 21">
    <name type="scientific">Orycteropus afer afer</name>
    <dbReference type="NCBI Taxonomy" id="1230840"/>
    <lineage>
        <taxon>Eukaryota</taxon>
        <taxon>Metazoa</taxon>
        <taxon>Chordata</taxon>
        <taxon>Craniata</taxon>
        <taxon>Vertebrata</taxon>
        <taxon>Euteleostomi</taxon>
        <taxon>Mammalia</taxon>
        <taxon>Eutheria</taxon>
        <taxon>Afrotheria</taxon>
        <taxon>Tubulidentata</taxon>
        <taxon>Orycteropodidae</taxon>
        <taxon>Orycteropus</taxon>
    </lineage>
</organism>
<comment type="similarity">
    <text evidence="3 13 17">Belongs to the glycosyl hydrolase 56 family.</text>
</comment>
<dbReference type="GO" id="GO:0001669">
    <property type="term" value="C:acrosomal vesicle"/>
    <property type="evidence" value="ECO:0007669"/>
    <property type="project" value="TreeGrafter"/>
</dbReference>
<dbReference type="Pfam" id="PF01630">
    <property type="entry name" value="Glyco_hydro_56"/>
    <property type="match status" value="1"/>
</dbReference>
<gene>
    <name evidence="21" type="primary">SPAM1</name>
</gene>
<feature type="glycosylation site" description="N-linked (GlcNAc...) asparagine" evidence="15">
    <location>
        <position position="369"/>
    </location>
</feature>
<proteinExistence type="inferred from homology"/>
<evidence type="ECO:0000256" key="2">
    <source>
        <dbReference type="ARBA" id="ARBA00004609"/>
    </source>
</evidence>
<keyword evidence="20" id="KW-1185">Reference proteome</keyword>
<evidence type="ECO:0000256" key="10">
    <source>
        <dbReference type="ARBA" id="ARBA00023180"/>
    </source>
</evidence>
<evidence type="ECO:0000313" key="20">
    <source>
        <dbReference type="Proteomes" id="UP000694850"/>
    </source>
</evidence>
<feature type="active site" description="Proton donor" evidence="14">
    <location>
        <position position="148"/>
    </location>
</feature>
<comment type="subcellular location">
    <subcellularLocation>
        <location evidence="2">Cell membrane</location>
        <topology evidence="2">Lipid-anchor</topology>
        <topology evidence="2">GPI-anchor</topology>
    </subcellularLocation>
</comment>
<dbReference type="PIRSF" id="PIRSF500773">
    <property type="entry name" value="Hyaluronidase_PH20_Hyal5"/>
    <property type="match status" value="1"/>
</dbReference>
<evidence type="ECO:0000256" key="8">
    <source>
        <dbReference type="ARBA" id="ARBA00023136"/>
    </source>
</evidence>
<dbReference type="GO" id="GO:0030214">
    <property type="term" value="P:hyaluronan catabolic process"/>
    <property type="evidence" value="ECO:0007669"/>
    <property type="project" value="TreeGrafter"/>
</dbReference>
<evidence type="ECO:0000313" key="21">
    <source>
        <dbReference type="RefSeq" id="XP_007944947.1"/>
    </source>
</evidence>
<feature type="disulfide bond" evidence="16">
    <location>
        <begin position="438"/>
        <end position="444"/>
    </location>
</feature>
<feature type="disulfide bond" evidence="16">
    <location>
        <begin position="382"/>
        <end position="436"/>
    </location>
</feature>
<evidence type="ECO:0000256" key="14">
    <source>
        <dbReference type="PIRSR" id="PIRSR038193-1"/>
    </source>
</evidence>
<feature type="disulfide bond" evidence="16">
    <location>
        <begin position="60"/>
        <end position="352"/>
    </location>
</feature>
<dbReference type="PRINTS" id="PR00846">
    <property type="entry name" value="GLHYDRLASE56"/>
</dbReference>
<accession>A0A8B7ABX1</accession>
<evidence type="ECO:0000256" key="15">
    <source>
        <dbReference type="PIRSR" id="PIRSR038193-2"/>
    </source>
</evidence>
<feature type="compositionally biased region" description="Basic and acidic residues" evidence="18">
    <location>
        <begin position="527"/>
        <end position="547"/>
    </location>
</feature>
<dbReference type="Proteomes" id="UP000694850">
    <property type="component" value="Unplaced"/>
</dbReference>
<feature type="disulfide bond" evidence="16">
    <location>
        <begin position="377"/>
        <end position="388"/>
    </location>
</feature>
<feature type="region of interest" description="Disordered" evidence="18">
    <location>
        <begin position="515"/>
        <end position="547"/>
    </location>
</feature>
<dbReference type="AlphaFoldDB" id="A0A8B7ABX1"/>
<evidence type="ECO:0000256" key="19">
    <source>
        <dbReference type="SAM" id="Phobius"/>
    </source>
</evidence>
<evidence type="ECO:0000256" key="5">
    <source>
        <dbReference type="ARBA" id="ARBA00022622"/>
    </source>
</evidence>
<sequence>MGVSGFTHFSFGSHVGSTGAAQAVFAFLLIPCCQTLNFRAPPLIPDVTFLWAWNVPSDLCSTKFAVPLDISLFSLVGNPQRGITGQNLTIFYVDRLGYYPYIDEKTGRSVNGGIPQAASLEKHLTKAREDISYYIPTDQTGLAVIDWENWRPIWERNWKPKDIYKKVSIEFVQQQNIQLNVIEATKIAKVNFQNAAKSFMQETLKLGKLLRPSHVWGYYLFPDCYNHRYTMPGYNGSCPDIEKRRNDELNWLWLQSTALFPSIYLKSYLKSSDLAALFVRNRVQESIRLSQVRNAESPLPVFVYTRSVFTDAPLDYLSQGDLVHTLGESIALGVSGAVVWGNTKLTSSWQSCMSLANYLKTTLNPYIINVTLAAKMCSQVLCQEQGVCTRKQWNSTDYLHLNPENFVIHIGKGGQYIVHGKPTPEDLQQFSQNFQCSCYAGFGCKERDDLASIHAINVCTAEGVCIDTFLSEEPKVGSSSHKVENSLTFSNISNSTPFVTESPFVPETDLSGSLKTNCSEKGTSTNAREDCQGADRKNMSSLQNEKKETTNSSISSMFVKFLVHILYVLISLKFLYLVA</sequence>
<dbReference type="InterPro" id="IPR018155">
    <property type="entry name" value="Hyaluronidase"/>
</dbReference>
<keyword evidence="10" id="KW-0325">Glycoprotein</keyword>
<feature type="compositionally biased region" description="Polar residues" evidence="18">
    <location>
        <begin position="515"/>
        <end position="526"/>
    </location>
</feature>
<comment type="catalytic activity">
    <reaction evidence="1 13 17">
        <text>Random hydrolysis of (1-&gt;4)-linkages between N-acetyl-beta-D-glucosamine and D-glucuronate residues in hyaluronate.</text>
        <dbReference type="EC" id="3.2.1.35"/>
    </reaction>
</comment>
<dbReference type="InterPro" id="IPR013785">
    <property type="entry name" value="Aldolase_TIM"/>
</dbReference>
<evidence type="ECO:0000256" key="18">
    <source>
        <dbReference type="SAM" id="MobiDB-lite"/>
    </source>
</evidence>
<dbReference type="PANTHER" id="PTHR11769:SF20">
    <property type="entry name" value="HYALURONIDASE PH-20"/>
    <property type="match status" value="1"/>
</dbReference>
<keyword evidence="7 13" id="KW-0378">Hydrolase</keyword>
<keyword evidence="6" id="KW-0732">Signal</keyword>
<dbReference type="OrthoDB" id="5796153at2759"/>
<keyword evidence="9 16" id="KW-1015">Disulfide bond</keyword>
<feature type="transmembrane region" description="Helical" evidence="19">
    <location>
        <begin position="557"/>
        <end position="578"/>
    </location>
</feature>
<keyword evidence="19" id="KW-0812">Transmembrane</keyword>
<dbReference type="GO" id="GO:0007342">
    <property type="term" value="P:fusion of sperm to egg plasma membrane involved in single fertilization"/>
    <property type="evidence" value="ECO:0007669"/>
    <property type="project" value="InterPro"/>
</dbReference>
<dbReference type="EC" id="3.2.1.35" evidence="13 17"/>
<dbReference type="GO" id="GO:0005886">
    <property type="term" value="C:plasma membrane"/>
    <property type="evidence" value="ECO:0007669"/>
    <property type="project" value="UniProtKB-SubCell"/>
</dbReference>
<keyword evidence="4" id="KW-1003">Cell membrane</keyword>
<dbReference type="GeneID" id="103201985"/>
<dbReference type="GO" id="GO:0004415">
    <property type="term" value="F:hyalurononglucosaminidase activity"/>
    <property type="evidence" value="ECO:0007669"/>
    <property type="project" value="UniProtKB-UniRule"/>
</dbReference>
<dbReference type="CTD" id="6677"/>
<evidence type="ECO:0000256" key="13">
    <source>
        <dbReference type="PIRNR" id="PIRNR038193"/>
    </source>
</evidence>
<dbReference type="InterPro" id="IPR017853">
    <property type="entry name" value="GH"/>
</dbReference>
<feature type="disulfide bond" evidence="16">
    <location>
        <begin position="224"/>
        <end position="238"/>
    </location>
</feature>
<keyword evidence="12 13" id="KW-0326">Glycosidase</keyword>
<keyword evidence="5" id="KW-0336">GPI-anchor</keyword>
<evidence type="ECO:0000256" key="17">
    <source>
        <dbReference type="RuleBase" id="RU610713"/>
    </source>
</evidence>
<evidence type="ECO:0000256" key="12">
    <source>
        <dbReference type="ARBA" id="ARBA00023295"/>
    </source>
</evidence>
<dbReference type="PANTHER" id="PTHR11769">
    <property type="entry name" value="HYALURONIDASE"/>
    <property type="match status" value="1"/>
</dbReference>
<dbReference type="InterPro" id="IPR001439">
    <property type="entry name" value="Hyaluronidase_PH20/Hyal5"/>
</dbReference>